<feature type="compositionally biased region" description="Low complexity" evidence="1">
    <location>
        <begin position="232"/>
        <end position="244"/>
    </location>
</feature>
<organism evidence="2 3">
    <name type="scientific">Methylobacterium pseudosasicola</name>
    <dbReference type="NCBI Taxonomy" id="582667"/>
    <lineage>
        <taxon>Bacteria</taxon>
        <taxon>Pseudomonadati</taxon>
        <taxon>Pseudomonadota</taxon>
        <taxon>Alphaproteobacteria</taxon>
        <taxon>Hyphomicrobiales</taxon>
        <taxon>Methylobacteriaceae</taxon>
        <taxon>Methylobacterium</taxon>
    </lineage>
</organism>
<dbReference type="EMBL" id="FOTK01000071">
    <property type="protein sequence ID" value="SFM88449.1"/>
    <property type="molecule type" value="Genomic_DNA"/>
</dbReference>
<feature type="compositionally biased region" description="Basic and acidic residues" evidence="1">
    <location>
        <begin position="179"/>
        <end position="189"/>
    </location>
</feature>
<feature type="compositionally biased region" description="Polar residues" evidence="1">
    <location>
        <begin position="246"/>
        <end position="256"/>
    </location>
</feature>
<feature type="region of interest" description="Disordered" evidence="1">
    <location>
        <begin position="230"/>
        <end position="256"/>
    </location>
</feature>
<dbReference type="Proteomes" id="UP000199048">
    <property type="component" value="Unassembled WGS sequence"/>
</dbReference>
<dbReference type="STRING" id="582667.SAMN05192568_10714"/>
<evidence type="ECO:0000256" key="1">
    <source>
        <dbReference type="SAM" id="MobiDB-lite"/>
    </source>
</evidence>
<reference evidence="3" key="1">
    <citation type="submission" date="2016-10" db="EMBL/GenBank/DDBJ databases">
        <authorList>
            <person name="Varghese N."/>
            <person name="Submissions S."/>
        </authorList>
    </citation>
    <scope>NUCLEOTIDE SEQUENCE [LARGE SCALE GENOMIC DNA]</scope>
    <source>
        <strain evidence="3">BL36</strain>
    </source>
</reference>
<gene>
    <name evidence="2" type="ORF">SAMN05192568_10714</name>
</gene>
<proteinExistence type="predicted"/>
<keyword evidence="3" id="KW-1185">Reference proteome</keyword>
<sequence length="256" mass="27517">MRLCLVDQTPLRRPGTTCCGPFLRPSAMFAEELGCAIEVADRITLPQVTTLVRRAYGDGRSRKRKPNARPALIEARTLSADRQRAGQAPTQSKHRPDGGGDPSQPYVGSPRRAVGSRPHTDASMGTPSPLGRLGPASTGASRPLHFGRAGGPRPFDRRGPAPEGLPPVDREHGRRHRGVPVDRGERDPRGGQAGPAAVKERRITGFRNDTNVLRIISPEWQAWPRLARKGNAARPIPARGGRAIVASSSTGEESKA</sequence>
<dbReference type="AlphaFoldDB" id="A0A1I4UHI2"/>
<feature type="region of interest" description="Disordered" evidence="1">
    <location>
        <begin position="57"/>
        <end position="203"/>
    </location>
</feature>
<evidence type="ECO:0000313" key="2">
    <source>
        <dbReference type="EMBL" id="SFM88449.1"/>
    </source>
</evidence>
<accession>A0A1I4UHI2</accession>
<evidence type="ECO:0000313" key="3">
    <source>
        <dbReference type="Proteomes" id="UP000199048"/>
    </source>
</evidence>
<protein>
    <submittedName>
        <fullName evidence="2">Uncharacterized protein</fullName>
    </submittedName>
</protein>
<name>A0A1I4UHI2_9HYPH</name>